<proteinExistence type="predicted"/>
<evidence type="ECO:0000256" key="2">
    <source>
        <dbReference type="ARBA" id="ARBA00022801"/>
    </source>
</evidence>
<dbReference type="PANTHER" id="PTHR40661:SF3">
    <property type="entry name" value="FELS-1 PROPHAGE TRANSCRIPTIONAL REGULATOR"/>
    <property type="match status" value="1"/>
</dbReference>
<organism evidence="7 8">
    <name type="scientific">Georhizobium profundi</name>
    <dbReference type="NCBI Taxonomy" id="2341112"/>
    <lineage>
        <taxon>Bacteria</taxon>
        <taxon>Pseudomonadati</taxon>
        <taxon>Pseudomonadota</taxon>
        <taxon>Alphaproteobacteria</taxon>
        <taxon>Hyphomicrobiales</taxon>
        <taxon>Rhizobiaceae</taxon>
        <taxon>Georhizobium</taxon>
    </lineage>
</organism>
<dbReference type="Proteomes" id="UP000268192">
    <property type="component" value="Chromosome"/>
</dbReference>
<dbReference type="InterPro" id="IPR010982">
    <property type="entry name" value="Lambda_DNA-bd_dom_sf"/>
</dbReference>
<dbReference type="CDD" id="cd00093">
    <property type="entry name" value="HTH_XRE"/>
    <property type="match status" value="1"/>
</dbReference>
<sequence length="224" mass="24925">MDHKSLLRALLNKGYSQARMAQELDVKQPTISRWLTKDVKIEHENRLRIEELARENDLIQMDNEHSAPGISAGHNEIPEINVTGGLGGGGLTMVEAVANKGGMIFSKEAIRDTWKLPEWLLSRFNARSRDLAAFPVQGDSMAPTLDDGDVIFVDLRHLVPSPPGIYAMADEFGGVIVKRLEVVSRPGDDDIEISIISDNQKHARRNLMLSEIQIIGRYVGKFTT</sequence>
<dbReference type="PANTHER" id="PTHR40661">
    <property type="match status" value="1"/>
</dbReference>
<dbReference type="GO" id="GO:0003677">
    <property type="term" value="F:DNA binding"/>
    <property type="evidence" value="ECO:0007669"/>
    <property type="project" value="UniProtKB-KW"/>
</dbReference>
<protein>
    <recommendedName>
        <fullName evidence="6">Peptidase S24/S26A/S26B/S26C domain-containing protein</fullName>
    </recommendedName>
</protein>
<dbReference type="InterPro" id="IPR015927">
    <property type="entry name" value="Peptidase_S24_S26A/B/C"/>
</dbReference>
<keyword evidence="4" id="KW-0238">DNA-binding</keyword>
<evidence type="ECO:0000313" key="7">
    <source>
        <dbReference type="EMBL" id="AZN71987.1"/>
    </source>
</evidence>
<evidence type="ECO:0000256" key="4">
    <source>
        <dbReference type="ARBA" id="ARBA00023125"/>
    </source>
</evidence>
<reference evidence="7 8" key="1">
    <citation type="submission" date="2018-09" db="EMBL/GenBank/DDBJ databases">
        <title>Marinorhizobium profundi gen. nov., sp. nov., isolated from a deep-sea sediment sample from the New Britain Trench and proposal of Marinorhizobiaceae fam. nov. in the order Rhizobiales of the class Alphaproteobacteria.</title>
        <authorList>
            <person name="Cao J."/>
        </authorList>
    </citation>
    <scope>NUCLEOTIDE SEQUENCE [LARGE SCALE GENOMIC DNA]</scope>
    <source>
        <strain evidence="7 8">WS11</strain>
    </source>
</reference>
<dbReference type="OrthoDB" id="528805at2"/>
<keyword evidence="8" id="KW-1185">Reference proteome</keyword>
<dbReference type="GO" id="GO:0016020">
    <property type="term" value="C:membrane"/>
    <property type="evidence" value="ECO:0007669"/>
    <property type="project" value="InterPro"/>
</dbReference>
<dbReference type="AlphaFoldDB" id="A0A3S9B4Y7"/>
<dbReference type="GO" id="GO:0004252">
    <property type="term" value="F:serine-type endopeptidase activity"/>
    <property type="evidence" value="ECO:0007669"/>
    <property type="project" value="InterPro"/>
</dbReference>
<evidence type="ECO:0000256" key="5">
    <source>
        <dbReference type="ARBA" id="ARBA00023163"/>
    </source>
</evidence>
<dbReference type="InterPro" id="IPR019756">
    <property type="entry name" value="Pept_S26A_signal_pept_1_Ser-AS"/>
</dbReference>
<dbReference type="EMBL" id="CP032509">
    <property type="protein sequence ID" value="AZN71987.1"/>
    <property type="molecule type" value="Genomic_DNA"/>
</dbReference>
<dbReference type="InterPro" id="IPR001387">
    <property type="entry name" value="Cro/C1-type_HTH"/>
</dbReference>
<evidence type="ECO:0000313" key="8">
    <source>
        <dbReference type="Proteomes" id="UP000268192"/>
    </source>
</evidence>
<dbReference type="Pfam" id="PF00717">
    <property type="entry name" value="Peptidase_S24"/>
    <property type="match status" value="1"/>
</dbReference>
<dbReference type="RefSeq" id="WP_126010303.1">
    <property type="nucleotide sequence ID" value="NZ_CP032509.1"/>
</dbReference>
<name>A0A3S9B4Y7_9HYPH</name>
<feature type="domain" description="Peptidase S24/S26A/S26B/S26C" evidence="6">
    <location>
        <begin position="103"/>
        <end position="219"/>
    </location>
</feature>
<dbReference type="GO" id="GO:0006508">
    <property type="term" value="P:proteolysis"/>
    <property type="evidence" value="ECO:0007669"/>
    <property type="project" value="UniProtKB-KW"/>
</dbReference>
<dbReference type="CDD" id="cd06529">
    <property type="entry name" value="S24_LexA-like"/>
    <property type="match status" value="1"/>
</dbReference>
<dbReference type="KEGG" id="abaw:D5400_12505"/>
<dbReference type="InterPro" id="IPR039418">
    <property type="entry name" value="LexA-like"/>
</dbReference>
<keyword evidence="2" id="KW-0378">Hydrolase</keyword>
<dbReference type="SUPFAM" id="SSF51306">
    <property type="entry name" value="LexA/Signal peptidase"/>
    <property type="match status" value="1"/>
</dbReference>
<gene>
    <name evidence="7" type="ORF">D5400_12505</name>
</gene>
<dbReference type="PROSITE" id="PS00501">
    <property type="entry name" value="SPASE_I_1"/>
    <property type="match status" value="1"/>
</dbReference>
<keyword evidence="1" id="KW-0645">Protease</keyword>
<keyword evidence="5" id="KW-0804">Transcription</keyword>
<keyword evidence="3" id="KW-0805">Transcription regulation</keyword>
<dbReference type="SUPFAM" id="SSF47413">
    <property type="entry name" value="lambda repressor-like DNA-binding domains"/>
    <property type="match status" value="1"/>
</dbReference>
<evidence type="ECO:0000259" key="6">
    <source>
        <dbReference type="Pfam" id="PF00717"/>
    </source>
</evidence>
<dbReference type="Gene3D" id="2.10.109.10">
    <property type="entry name" value="Umud Fragment, subunit A"/>
    <property type="match status" value="1"/>
</dbReference>
<dbReference type="InterPro" id="IPR036286">
    <property type="entry name" value="LexA/Signal_pep-like_sf"/>
</dbReference>
<evidence type="ECO:0000256" key="3">
    <source>
        <dbReference type="ARBA" id="ARBA00023015"/>
    </source>
</evidence>
<evidence type="ECO:0000256" key="1">
    <source>
        <dbReference type="ARBA" id="ARBA00022670"/>
    </source>
</evidence>
<dbReference type="Gene3D" id="1.10.260.40">
    <property type="entry name" value="lambda repressor-like DNA-binding domains"/>
    <property type="match status" value="1"/>
</dbReference>
<accession>A0A3S9B4Y7</accession>